<comment type="caution">
    <text evidence="2">The sequence shown here is derived from an EMBL/GenBank/DDBJ whole genome shotgun (WGS) entry which is preliminary data.</text>
</comment>
<dbReference type="EMBL" id="JANFMI010000001">
    <property type="protein sequence ID" value="MDG4515374.1"/>
    <property type="molecule type" value="Genomic_DNA"/>
</dbReference>
<keyword evidence="1" id="KW-1133">Transmembrane helix</keyword>
<reference evidence="2" key="1">
    <citation type="submission" date="2022-07" db="EMBL/GenBank/DDBJ databases">
        <title>Whole Genome Sequencing of Streptococcus suis.</title>
        <authorList>
            <person name="Dai X."/>
            <person name="Huang J."/>
            <person name="Wang L."/>
        </authorList>
    </citation>
    <scope>NUCLEOTIDE SEQUENCE</scope>
    <source>
        <strain evidence="2">HDJ11</strain>
    </source>
</reference>
<evidence type="ECO:0000313" key="3">
    <source>
        <dbReference type="Proteomes" id="UP001152877"/>
    </source>
</evidence>
<dbReference type="Proteomes" id="UP001152877">
    <property type="component" value="Unassembled WGS sequence"/>
</dbReference>
<keyword evidence="1" id="KW-0812">Transmembrane</keyword>
<sequence length="270" mass="31162">MIKTKRGLKMSRYTDYKYASNILKEIENKPEKYLIIHYSCESFYNLGGKSPRIASISVRQFNNAQTNNFSIHQYSEMLNIPITDDTYRDIEKELLTDFFTFVDKNTDKIWIHWNMRDTVFGFHALEQRFKVLGGTPVIIDDDKKVDLAYLFKKMYGGGYIDNPHIEKLLELNNLTPHRFLTGKQEADAFSSGHYHELSMSTSSKVNSFSTFLTLAINDDLKTNIPNWKIRGTNFAGLLATFQDTTSGKIIFWLVNTIIAGIIGAWIAKYF</sequence>
<evidence type="ECO:0000313" key="2">
    <source>
        <dbReference type="EMBL" id="MDG4515374.1"/>
    </source>
</evidence>
<dbReference type="InterPro" id="IPR012337">
    <property type="entry name" value="RNaseH-like_sf"/>
</dbReference>
<dbReference type="AlphaFoldDB" id="A0A9X4RPK7"/>
<accession>A0A9X4RPK7</accession>
<evidence type="ECO:0000256" key="1">
    <source>
        <dbReference type="SAM" id="Phobius"/>
    </source>
</evidence>
<keyword evidence="1" id="KW-0472">Membrane</keyword>
<organism evidence="2 3">
    <name type="scientific">Streptococcus suis</name>
    <dbReference type="NCBI Taxonomy" id="1307"/>
    <lineage>
        <taxon>Bacteria</taxon>
        <taxon>Bacillati</taxon>
        <taxon>Bacillota</taxon>
        <taxon>Bacilli</taxon>
        <taxon>Lactobacillales</taxon>
        <taxon>Streptococcaceae</taxon>
        <taxon>Streptococcus</taxon>
    </lineage>
</organism>
<evidence type="ECO:0008006" key="4">
    <source>
        <dbReference type="Google" id="ProtNLM"/>
    </source>
</evidence>
<proteinExistence type="predicted"/>
<dbReference type="SUPFAM" id="SSF53098">
    <property type="entry name" value="Ribonuclease H-like"/>
    <property type="match status" value="1"/>
</dbReference>
<name>A0A9X4RPK7_STRSU</name>
<protein>
    <recommendedName>
        <fullName evidence="4">Phage membrane protein</fullName>
    </recommendedName>
</protein>
<gene>
    <name evidence="2" type="ORF">NOL11_00075</name>
</gene>
<feature type="transmembrane region" description="Helical" evidence="1">
    <location>
        <begin position="249"/>
        <end position="267"/>
    </location>
</feature>